<dbReference type="Pfam" id="PF05670">
    <property type="entry name" value="NFACT-R_1"/>
    <property type="match status" value="1"/>
</dbReference>
<keyword evidence="4 5" id="KW-0648">Protein biosynthesis</keyword>
<feature type="domain" description="NFACT RNA-binding" evidence="6">
    <location>
        <begin position="450"/>
        <end position="540"/>
    </location>
</feature>
<dbReference type="HAMAP" id="MF_00844_B">
    <property type="entry name" value="RqcH_B"/>
    <property type="match status" value="1"/>
</dbReference>
<sequence>MPFDGIVTRAITNELSNLQGGRIQKIYQPTDSELILTVRSGGKNHSLLISTHSSYARIHLTNEKYTNPKEPPMFCMVLRKYLGAGFIESVEQVELERIIHIKVRSKDEIGDEQSKTLIIELMGKHSNVMVVDPERNVILDSLKHISPAQNRHRTILPGQTYIAPPEQGKLNPLQLDGDTFVRKLDFLQGKIDRQMLNLLMGCSPLVTKALASKAYLGDNQAYADVFETFKDHLINHHYEPKRAIGQQEDFHVLPEVTFDQETKTFDSVSGMLDNYYAGKAERDRIKNQTHDLMRFLKNEKAKNERKIKKQEKTLAKAEQAEDYQKYGELLTAHLHLVKLGDETVDVMDYYDPEQKTITLELDPNKSPSDNAQYYFKQYQKLKKSKEVVLVEIEKAKQEIDYFERLIQQLEQARQDDVQDIRDELEEEGYLKAKQQKSKKKKQKWLQPDHYQASDGTELIVGRNNKQNEFVTNRMANKNDIWLHTKDIPGSHVIIRHSDPSDETILEAAMIAAYYSKAKHSSSVPVDYTAIKHVRKPNGAKPGYVTYDNQQTVYVTPDERQIEQMKVTENKPT</sequence>
<name>A0ABT9VDY9_9BACI</name>
<feature type="coiled-coil region" evidence="5">
    <location>
        <begin position="378"/>
        <end position="426"/>
    </location>
</feature>
<dbReference type="Gene3D" id="3.40.970.40">
    <property type="entry name" value="fibrinogen binding protein from staphylococcus aureus domain like"/>
    <property type="match status" value="1"/>
</dbReference>
<evidence type="ECO:0000313" key="8">
    <source>
        <dbReference type="Proteomes" id="UP001224359"/>
    </source>
</evidence>
<keyword evidence="8" id="KW-1185">Reference proteome</keyword>
<dbReference type="EMBL" id="JAUSTQ010000003">
    <property type="protein sequence ID" value="MDQ0159151.1"/>
    <property type="molecule type" value="Genomic_DNA"/>
</dbReference>
<evidence type="ECO:0000256" key="3">
    <source>
        <dbReference type="ARBA" id="ARBA00022884"/>
    </source>
</evidence>
<comment type="subunit">
    <text evidence="5">Associates with stalled 50S ribosomal subunits. Binds to RqcP.</text>
</comment>
<dbReference type="InterPro" id="IPR051608">
    <property type="entry name" value="RQC_Subunit_NEMF"/>
</dbReference>
<gene>
    <name evidence="5" type="primary">rqcH</name>
    <name evidence="7" type="ORF">J2S77_001115</name>
</gene>
<dbReference type="Gene3D" id="1.10.8.50">
    <property type="match status" value="1"/>
</dbReference>
<evidence type="ECO:0000256" key="1">
    <source>
        <dbReference type="ARBA" id="ARBA00022555"/>
    </source>
</evidence>
<proteinExistence type="inferred from homology"/>
<organism evidence="7 8">
    <name type="scientific">Alkalibacillus salilacus</name>
    <dbReference type="NCBI Taxonomy" id="284582"/>
    <lineage>
        <taxon>Bacteria</taxon>
        <taxon>Bacillati</taxon>
        <taxon>Bacillota</taxon>
        <taxon>Bacilli</taxon>
        <taxon>Bacillales</taxon>
        <taxon>Bacillaceae</taxon>
        <taxon>Alkalibacillus</taxon>
    </lineage>
</organism>
<dbReference type="Proteomes" id="UP001224359">
    <property type="component" value="Unassembled WGS sequence"/>
</dbReference>
<comment type="similarity">
    <text evidence="5">Belongs to the NEMF family.</text>
</comment>
<dbReference type="PANTHER" id="PTHR15239:SF6">
    <property type="entry name" value="RIBOSOME QUALITY CONTROL COMPLEX SUBUNIT NEMF"/>
    <property type="match status" value="1"/>
</dbReference>
<keyword evidence="5" id="KW-0175">Coiled coil</keyword>
<dbReference type="InterPro" id="IPR008532">
    <property type="entry name" value="NFACT_RNA-bd"/>
</dbReference>
<protein>
    <recommendedName>
        <fullName evidence="5">Rqc2 homolog RqcH</fullName>
        <shortName evidence="5">RqcH</shortName>
    </recommendedName>
</protein>
<dbReference type="InterPro" id="IPR043682">
    <property type="entry name" value="RqcH_bacterial"/>
</dbReference>
<keyword evidence="3 5" id="KW-0694">RNA-binding</keyword>
<evidence type="ECO:0000259" key="6">
    <source>
        <dbReference type="Pfam" id="PF05670"/>
    </source>
</evidence>
<dbReference type="RefSeq" id="WP_306975391.1">
    <property type="nucleotide sequence ID" value="NZ_JAUSTQ010000003.1"/>
</dbReference>
<accession>A0ABT9VDY9</accession>
<comment type="caution">
    <text evidence="7">The sequence shown here is derived from an EMBL/GenBank/DDBJ whole genome shotgun (WGS) entry which is preliminary data.</text>
</comment>
<evidence type="ECO:0000256" key="2">
    <source>
        <dbReference type="ARBA" id="ARBA00022730"/>
    </source>
</evidence>
<keyword evidence="2 5" id="KW-0699">rRNA-binding</keyword>
<keyword evidence="1 5" id="KW-0820">tRNA-binding</keyword>
<dbReference type="PANTHER" id="PTHR15239">
    <property type="entry name" value="NUCLEAR EXPORT MEDIATOR FACTOR NEMF"/>
    <property type="match status" value="1"/>
</dbReference>
<evidence type="ECO:0000256" key="5">
    <source>
        <dbReference type="HAMAP-Rule" id="MF_00844"/>
    </source>
</evidence>
<dbReference type="Gene3D" id="2.30.310.10">
    <property type="entry name" value="ibrinogen binding protein from staphylococcus aureus domain"/>
    <property type="match status" value="1"/>
</dbReference>
<dbReference type="Pfam" id="PF05833">
    <property type="entry name" value="NFACT_N"/>
    <property type="match status" value="1"/>
</dbReference>
<comment type="function">
    <text evidence="5">Key component of the ribosome quality control system (RQC), a ribosome-associated complex that mediates the extraction of incompletely synthesized nascent chains from stalled ribosomes and their subsequent degradation. RqcH recruits Ala-charged tRNA, and with RqcP directs the elongation of stalled nascent chains on 50S ribosomal subunits, leading to non-templated C-terminal alanine extensions (Ala tail). The Ala tail promotes nascent chain degradation. May add between 1 and at least 8 Ala residues. Binds to stalled 50S ribosomal subunits.</text>
</comment>
<evidence type="ECO:0000256" key="4">
    <source>
        <dbReference type="ARBA" id="ARBA00022917"/>
    </source>
</evidence>
<reference evidence="7 8" key="1">
    <citation type="submission" date="2023-07" db="EMBL/GenBank/DDBJ databases">
        <title>Genomic Encyclopedia of Type Strains, Phase IV (KMG-IV): sequencing the most valuable type-strain genomes for metagenomic binning, comparative biology and taxonomic classification.</title>
        <authorList>
            <person name="Goeker M."/>
        </authorList>
    </citation>
    <scope>NUCLEOTIDE SEQUENCE [LARGE SCALE GENOMIC DNA]</scope>
    <source>
        <strain evidence="7 8">DSM 16460</strain>
    </source>
</reference>
<evidence type="ECO:0000313" key="7">
    <source>
        <dbReference type="EMBL" id="MDQ0159151.1"/>
    </source>
</evidence>
<feature type="coiled-coil region" evidence="5">
    <location>
        <begin position="293"/>
        <end position="320"/>
    </location>
</feature>